<feature type="non-terminal residue" evidence="7">
    <location>
        <position position="1"/>
    </location>
</feature>
<dbReference type="PROSITE" id="PS51821">
    <property type="entry name" value="VELVET"/>
    <property type="match status" value="1"/>
</dbReference>
<dbReference type="GO" id="GO:0005634">
    <property type="term" value="C:nucleus"/>
    <property type="evidence" value="ECO:0007669"/>
    <property type="project" value="UniProtKB-SubCell"/>
</dbReference>
<feature type="compositionally biased region" description="Polar residues" evidence="5">
    <location>
        <begin position="258"/>
        <end position="273"/>
    </location>
</feature>
<evidence type="ECO:0000313" key="8">
    <source>
        <dbReference type="Proteomes" id="UP001215280"/>
    </source>
</evidence>
<comment type="caution">
    <text evidence="7">The sequence shown here is derived from an EMBL/GenBank/DDBJ whole genome shotgun (WGS) entry which is preliminary data.</text>
</comment>
<keyword evidence="3" id="KW-0804">Transcription</keyword>
<evidence type="ECO:0000256" key="5">
    <source>
        <dbReference type="SAM" id="MobiDB-lite"/>
    </source>
</evidence>
<dbReference type="InterPro" id="IPR037525">
    <property type="entry name" value="Velvet_dom"/>
</dbReference>
<name>A0AAD7IXW7_9AGAR</name>
<evidence type="ECO:0000313" key="7">
    <source>
        <dbReference type="EMBL" id="KAJ7752816.1"/>
    </source>
</evidence>
<comment type="subcellular location">
    <subcellularLocation>
        <location evidence="1">Nucleus</location>
    </subcellularLocation>
</comment>
<dbReference type="PANTHER" id="PTHR33572">
    <property type="entry name" value="SPORE DEVELOPMENT REGULATOR VOSA"/>
    <property type="match status" value="1"/>
</dbReference>
<proteinExistence type="predicted"/>
<dbReference type="InterPro" id="IPR038491">
    <property type="entry name" value="Velvet_dom_sf"/>
</dbReference>
<feature type="compositionally biased region" description="Low complexity" evidence="5">
    <location>
        <begin position="354"/>
        <end position="367"/>
    </location>
</feature>
<feature type="compositionally biased region" description="Gly residues" evidence="5">
    <location>
        <begin position="167"/>
        <end position="177"/>
    </location>
</feature>
<protein>
    <submittedName>
        <fullName evidence="7">Velvet factor</fullName>
    </submittedName>
</protein>
<dbReference type="InterPro" id="IPR021740">
    <property type="entry name" value="Velvet"/>
</dbReference>
<evidence type="ECO:0000256" key="4">
    <source>
        <dbReference type="ARBA" id="ARBA00023242"/>
    </source>
</evidence>
<keyword evidence="2" id="KW-0805">Transcription regulation</keyword>
<gene>
    <name evidence="7" type="ORF">DFH07DRAFT_706407</name>
</gene>
<feature type="compositionally biased region" description="Polar residues" evidence="5">
    <location>
        <begin position="297"/>
        <end position="316"/>
    </location>
</feature>
<feature type="domain" description="Velvet" evidence="6">
    <location>
        <begin position="29"/>
        <end position="478"/>
    </location>
</feature>
<feature type="region of interest" description="Disordered" evidence="5">
    <location>
        <begin position="115"/>
        <end position="371"/>
    </location>
</feature>
<dbReference type="PANTHER" id="PTHR33572:SF3">
    <property type="entry name" value="VELVET COMPLEX SUBUNIT B"/>
    <property type="match status" value="1"/>
</dbReference>
<evidence type="ECO:0000256" key="2">
    <source>
        <dbReference type="ARBA" id="ARBA00023015"/>
    </source>
</evidence>
<dbReference type="AlphaFoldDB" id="A0AAD7IXW7"/>
<dbReference type="Proteomes" id="UP001215280">
    <property type="component" value="Unassembled WGS sequence"/>
</dbReference>
<organism evidence="7 8">
    <name type="scientific">Mycena maculata</name>
    <dbReference type="NCBI Taxonomy" id="230809"/>
    <lineage>
        <taxon>Eukaryota</taxon>
        <taxon>Fungi</taxon>
        <taxon>Dikarya</taxon>
        <taxon>Basidiomycota</taxon>
        <taxon>Agaricomycotina</taxon>
        <taxon>Agaricomycetes</taxon>
        <taxon>Agaricomycetidae</taxon>
        <taxon>Agaricales</taxon>
        <taxon>Marasmiineae</taxon>
        <taxon>Mycenaceae</taxon>
        <taxon>Mycena</taxon>
    </lineage>
</organism>
<evidence type="ECO:0000256" key="1">
    <source>
        <dbReference type="ARBA" id="ARBA00004123"/>
    </source>
</evidence>
<evidence type="ECO:0000259" key="6">
    <source>
        <dbReference type="PROSITE" id="PS51821"/>
    </source>
</evidence>
<dbReference type="Pfam" id="PF11754">
    <property type="entry name" value="Velvet"/>
    <property type="match status" value="1"/>
</dbReference>
<evidence type="ECO:0000256" key="3">
    <source>
        <dbReference type="ARBA" id="ARBA00023163"/>
    </source>
</evidence>
<feature type="compositionally biased region" description="Low complexity" evidence="5">
    <location>
        <begin position="178"/>
        <end position="193"/>
    </location>
</feature>
<feature type="compositionally biased region" description="Polar residues" evidence="5">
    <location>
        <begin position="138"/>
        <end position="152"/>
    </location>
</feature>
<reference evidence="7" key="1">
    <citation type="submission" date="2023-03" db="EMBL/GenBank/DDBJ databases">
        <title>Massive genome expansion in bonnet fungi (Mycena s.s.) driven by repeated elements and novel gene families across ecological guilds.</title>
        <authorList>
            <consortium name="Lawrence Berkeley National Laboratory"/>
            <person name="Harder C.B."/>
            <person name="Miyauchi S."/>
            <person name="Viragh M."/>
            <person name="Kuo A."/>
            <person name="Thoen E."/>
            <person name="Andreopoulos B."/>
            <person name="Lu D."/>
            <person name="Skrede I."/>
            <person name="Drula E."/>
            <person name="Henrissat B."/>
            <person name="Morin E."/>
            <person name="Kohler A."/>
            <person name="Barry K."/>
            <person name="LaButti K."/>
            <person name="Morin E."/>
            <person name="Salamov A."/>
            <person name="Lipzen A."/>
            <person name="Mereny Z."/>
            <person name="Hegedus B."/>
            <person name="Baldrian P."/>
            <person name="Stursova M."/>
            <person name="Weitz H."/>
            <person name="Taylor A."/>
            <person name="Grigoriev I.V."/>
            <person name="Nagy L.G."/>
            <person name="Martin F."/>
            <person name="Kauserud H."/>
        </authorList>
    </citation>
    <scope>NUCLEOTIDE SEQUENCE</scope>
    <source>
        <strain evidence="7">CBHHK188m</strain>
    </source>
</reference>
<feature type="compositionally biased region" description="Low complexity" evidence="5">
    <location>
        <begin position="320"/>
        <end position="332"/>
    </location>
</feature>
<dbReference type="Gene3D" id="2.60.40.3960">
    <property type="entry name" value="Velvet domain"/>
    <property type="match status" value="2"/>
</dbReference>
<keyword evidence="8" id="KW-1185">Reference proteome</keyword>
<sequence>MIQHISPRKTATAIAPMRQAPADGPEQWGKWIGRNYYSLEMVQHPLRARMCGFGDKDRRPLAPAAVARMVVKRDDHSLVDVDDVDCSFFLVTVDLWSEDGEHERNLVLHPASGDRYVPVQTTKQRRRGGSGTVPPRSGHQTPISRSTPTPSQYRGGEPPTGASTPMGGPGYSGGQGYYPGPQAASGASFSPSSPYGPPSSTPTWGYSPQGPPHSQVDRNTTYPPPILPSIHSFGRSSSVAPSPAGESWHTDPEPTYRPWNTESGSSFSPTSEQFGDPPVDPALKGPGTPDARDSHASWDQSSSRYAQQEGSYSTPVPSTPQQYDPALYAAAPYGPPPPQPYFPPPANPGPNYPQNPSAAPTAPNAAPRSGYTRTLVGPLSSNGYRLLDEHRKPGIFFLFQDLSVRTEGTFRLRLRLMNVGAPPAPEPGALQVHTSVSPVLAQIFTEPFTVYSAKRFPGVPETTALSIAFGNQGLKLPL</sequence>
<accession>A0AAD7IXW7</accession>
<feature type="compositionally biased region" description="Pro residues" evidence="5">
    <location>
        <begin position="333"/>
        <end position="353"/>
    </location>
</feature>
<keyword evidence="4" id="KW-0539">Nucleus</keyword>
<dbReference type="EMBL" id="JARJLG010000073">
    <property type="protein sequence ID" value="KAJ7752816.1"/>
    <property type="molecule type" value="Genomic_DNA"/>
</dbReference>
<feature type="region of interest" description="Disordered" evidence="5">
    <location>
        <begin position="1"/>
        <end position="23"/>
    </location>
</feature>